<dbReference type="InterPro" id="IPR004401">
    <property type="entry name" value="YbaB/EbfC"/>
</dbReference>
<dbReference type="GO" id="GO:0003677">
    <property type="term" value="F:DNA binding"/>
    <property type="evidence" value="ECO:0007669"/>
    <property type="project" value="InterPro"/>
</dbReference>
<dbReference type="Gene3D" id="3.30.1310.10">
    <property type="entry name" value="Nucleoid-associated protein YbaB-like domain"/>
    <property type="match status" value="1"/>
</dbReference>
<organism evidence="2 3">
    <name type="scientific">Amycolatopsis acidicola</name>
    <dbReference type="NCBI Taxonomy" id="2596893"/>
    <lineage>
        <taxon>Bacteria</taxon>
        <taxon>Bacillati</taxon>
        <taxon>Actinomycetota</taxon>
        <taxon>Actinomycetes</taxon>
        <taxon>Pseudonocardiales</taxon>
        <taxon>Pseudonocardiaceae</taxon>
        <taxon>Amycolatopsis</taxon>
    </lineage>
</organism>
<dbReference type="OrthoDB" id="3695809at2"/>
<comment type="caution">
    <text evidence="2">The sequence shown here is derived from an EMBL/GenBank/DDBJ whole genome shotgun (WGS) entry which is preliminary data.</text>
</comment>
<evidence type="ECO:0000313" key="2">
    <source>
        <dbReference type="EMBL" id="KAA9151772.1"/>
    </source>
</evidence>
<dbReference type="SUPFAM" id="SSF82607">
    <property type="entry name" value="YbaB-like"/>
    <property type="match status" value="1"/>
</dbReference>
<name>A0A5N0URD1_9PSEU</name>
<keyword evidence="3" id="KW-1185">Reference proteome</keyword>
<accession>A0A5N0URD1</accession>
<dbReference type="Proteomes" id="UP000319769">
    <property type="component" value="Unassembled WGS sequence"/>
</dbReference>
<sequence>MAMSSDPAAAARERLNRMVADVNSDHERYVAVRAGIEKAEATESTDGGAITVTVGSGGELRDLKLTDRALQLGAARLGAQVVAATKRAQARIADRVQEIVDEHVPPDDLLGKEIVAKTRERFPDPEPEEAARPASPPADPGDFSTESYLR</sequence>
<evidence type="ECO:0000256" key="1">
    <source>
        <dbReference type="SAM" id="MobiDB-lite"/>
    </source>
</evidence>
<reference evidence="2" key="1">
    <citation type="submission" date="2019-09" db="EMBL/GenBank/DDBJ databases">
        <authorList>
            <person name="Teo W.F.A."/>
            <person name="Duangmal K."/>
        </authorList>
    </citation>
    <scope>NUCLEOTIDE SEQUENCE [LARGE SCALE GENOMIC DNA]</scope>
    <source>
        <strain evidence="2">K81G1</strain>
    </source>
</reference>
<evidence type="ECO:0000313" key="3">
    <source>
        <dbReference type="Proteomes" id="UP000319769"/>
    </source>
</evidence>
<dbReference type="AlphaFoldDB" id="A0A5N0URD1"/>
<feature type="compositionally biased region" description="Basic and acidic residues" evidence="1">
    <location>
        <begin position="110"/>
        <end position="124"/>
    </location>
</feature>
<dbReference type="InterPro" id="IPR036894">
    <property type="entry name" value="YbaB-like_sf"/>
</dbReference>
<gene>
    <name evidence="2" type="ORF">FPZ12_038265</name>
</gene>
<protein>
    <submittedName>
        <fullName evidence="2">YbaB/EbfC family nucleoid-associated protein</fullName>
    </submittedName>
</protein>
<dbReference type="EMBL" id="VMNW02000096">
    <property type="protein sequence ID" value="KAA9151772.1"/>
    <property type="molecule type" value="Genomic_DNA"/>
</dbReference>
<proteinExistence type="predicted"/>
<feature type="region of interest" description="Disordered" evidence="1">
    <location>
        <begin position="110"/>
        <end position="150"/>
    </location>
</feature>
<dbReference type="Pfam" id="PF02575">
    <property type="entry name" value="YbaB_DNA_bd"/>
    <property type="match status" value="1"/>
</dbReference>